<evidence type="ECO:0000313" key="2">
    <source>
        <dbReference type="EMBL" id="PRQ55158.1"/>
    </source>
</evidence>
<comment type="caution">
    <text evidence="2">The sequence shown here is derived from an EMBL/GenBank/DDBJ whole genome shotgun (WGS) entry which is preliminary data.</text>
</comment>
<keyword evidence="1" id="KW-1133">Transmembrane helix</keyword>
<dbReference type="Proteomes" id="UP000238479">
    <property type="component" value="Chromosome 1"/>
</dbReference>
<proteinExistence type="predicted"/>
<gene>
    <name evidence="2" type="ORF">RchiOBHm_Chr1g0321541</name>
</gene>
<keyword evidence="1" id="KW-0812">Transmembrane</keyword>
<evidence type="ECO:0000256" key="1">
    <source>
        <dbReference type="SAM" id="Phobius"/>
    </source>
</evidence>
<dbReference type="Gramene" id="PRQ55158">
    <property type="protein sequence ID" value="PRQ55158"/>
    <property type="gene ID" value="RchiOBHm_Chr1g0321541"/>
</dbReference>
<protein>
    <submittedName>
        <fullName evidence="2">Uncharacterized protein</fullName>
    </submittedName>
</protein>
<reference evidence="2 3" key="1">
    <citation type="journal article" date="2018" name="Nat. Genet.">
        <title>The Rosa genome provides new insights in the design of modern roses.</title>
        <authorList>
            <person name="Bendahmane M."/>
        </authorList>
    </citation>
    <scope>NUCLEOTIDE SEQUENCE [LARGE SCALE GENOMIC DNA]</scope>
    <source>
        <strain evidence="3">cv. Old Blush</strain>
    </source>
</reference>
<organism evidence="2 3">
    <name type="scientific">Rosa chinensis</name>
    <name type="common">China rose</name>
    <dbReference type="NCBI Taxonomy" id="74649"/>
    <lineage>
        <taxon>Eukaryota</taxon>
        <taxon>Viridiplantae</taxon>
        <taxon>Streptophyta</taxon>
        <taxon>Embryophyta</taxon>
        <taxon>Tracheophyta</taxon>
        <taxon>Spermatophyta</taxon>
        <taxon>Magnoliopsida</taxon>
        <taxon>eudicotyledons</taxon>
        <taxon>Gunneridae</taxon>
        <taxon>Pentapetalae</taxon>
        <taxon>rosids</taxon>
        <taxon>fabids</taxon>
        <taxon>Rosales</taxon>
        <taxon>Rosaceae</taxon>
        <taxon>Rosoideae</taxon>
        <taxon>Rosoideae incertae sedis</taxon>
        <taxon>Rosa</taxon>
    </lineage>
</organism>
<dbReference type="AlphaFoldDB" id="A0A2P6S8Z0"/>
<name>A0A2P6S8Z0_ROSCH</name>
<keyword evidence="3" id="KW-1185">Reference proteome</keyword>
<feature type="transmembrane region" description="Helical" evidence="1">
    <location>
        <begin position="48"/>
        <end position="65"/>
    </location>
</feature>
<accession>A0A2P6S8Z0</accession>
<evidence type="ECO:0000313" key="3">
    <source>
        <dbReference type="Proteomes" id="UP000238479"/>
    </source>
</evidence>
<dbReference type="EMBL" id="PDCK01000039">
    <property type="protein sequence ID" value="PRQ55158.1"/>
    <property type="molecule type" value="Genomic_DNA"/>
</dbReference>
<keyword evidence="1" id="KW-0472">Membrane</keyword>
<sequence>MLGFYLQAFSNHICFPYSTVYIIPGLYTELQIELKEVHEHTKSNKPEIIIYAILYILELPIFTLDTETKRRKYMKEE</sequence>